<keyword evidence="2" id="KW-0227">DNA damage</keyword>
<dbReference type="InterPro" id="IPR016194">
    <property type="entry name" value="SPOC-like_C_dom_sf"/>
</dbReference>
<dbReference type="PIRSF" id="PIRSF006493">
    <property type="entry name" value="Prok_Ku"/>
    <property type="match status" value="1"/>
</dbReference>
<dbReference type="NCBIfam" id="TIGR02772">
    <property type="entry name" value="Ku_bact"/>
    <property type="match status" value="1"/>
</dbReference>
<dbReference type="AlphaFoldDB" id="A0A316J2U4"/>
<proteinExistence type="inferred from homology"/>
<comment type="subunit">
    <text evidence="2">Homodimer. Interacts with LigD.</text>
</comment>
<feature type="domain" description="Ku" evidence="3">
    <location>
        <begin position="55"/>
        <end position="182"/>
    </location>
</feature>
<keyword evidence="1 2" id="KW-0238">DNA-binding</keyword>
<dbReference type="EMBL" id="QGDB01000020">
    <property type="protein sequence ID" value="PWL16232.1"/>
    <property type="molecule type" value="Genomic_DNA"/>
</dbReference>
<name>A0A316J2U4_9HYPH</name>
<dbReference type="RefSeq" id="WP_109708134.1">
    <property type="nucleotide sequence ID" value="NZ_QGDB01000020.1"/>
</dbReference>
<comment type="similarity">
    <text evidence="2">Belongs to the prokaryotic Ku family.</text>
</comment>
<evidence type="ECO:0000313" key="4">
    <source>
        <dbReference type="EMBL" id="PWL16232.1"/>
    </source>
</evidence>
<dbReference type="PANTHER" id="PTHR41251:SF1">
    <property type="entry name" value="NON-HOMOLOGOUS END JOINING PROTEIN KU"/>
    <property type="match status" value="1"/>
</dbReference>
<dbReference type="OrthoDB" id="9780854at2"/>
<dbReference type="Gene3D" id="2.40.290.10">
    <property type="match status" value="1"/>
</dbReference>
<dbReference type="SMART" id="SM00559">
    <property type="entry name" value="Ku78"/>
    <property type="match status" value="1"/>
</dbReference>
<dbReference type="InterPro" id="IPR009187">
    <property type="entry name" value="Prok_Ku"/>
</dbReference>
<sequence length="276" mass="30674">MAMRANWKGQLKIDQLLCPVALYTAASTSERVSFHLLNRKTGNRLSREFVDSDTGKPVAREDQVKGYEVSSGNYISFAPEEIASAIPENDKTLNVTRFVKCNEIDDVYFDRPYYLAPIGDAESFALLRQVMEAEKVAAIAEAVLFRRARKLLIRSYDGGLIATTLNFDYEVRSAAEVFGELPAFQFDKEMLALATHIIETKMGTFDPAGFDDRYDAALAELIKAKIEGKPLKKLVAHRTAEVIDLKEALRKSAKLGILKGKSAETGRRSAKSRKAG</sequence>
<keyword evidence="5" id="KW-1185">Reference proteome</keyword>
<evidence type="ECO:0000256" key="1">
    <source>
        <dbReference type="ARBA" id="ARBA00023125"/>
    </source>
</evidence>
<organism evidence="4 5">
    <name type="scientific">Falsochrobactrum shanghaiense</name>
    <dbReference type="NCBI Taxonomy" id="2201899"/>
    <lineage>
        <taxon>Bacteria</taxon>
        <taxon>Pseudomonadati</taxon>
        <taxon>Pseudomonadota</taxon>
        <taxon>Alphaproteobacteria</taxon>
        <taxon>Hyphomicrobiales</taxon>
        <taxon>Brucellaceae</taxon>
        <taxon>Falsochrobactrum</taxon>
    </lineage>
</organism>
<reference evidence="4 5" key="1">
    <citation type="submission" date="2018-05" db="EMBL/GenBank/DDBJ databases">
        <title>Comparative genomic sequence analysis between strain HN4 and CCM 8460T (Falsochrobactrum ovis) will provide more evidence to prove that HN4 is a new species of Falsochrobactrum.</title>
        <authorList>
            <person name="Lyu W."/>
            <person name="Sun L."/>
            <person name="Yao L."/>
        </authorList>
    </citation>
    <scope>NUCLEOTIDE SEQUENCE [LARGE SCALE GENOMIC DNA]</scope>
    <source>
        <strain evidence="4 5">HN4</strain>
    </source>
</reference>
<dbReference type="GO" id="GO:0003690">
    <property type="term" value="F:double-stranded DNA binding"/>
    <property type="evidence" value="ECO:0007669"/>
    <property type="project" value="UniProtKB-UniRule"/>
</dbReference>
<evidence type="ECO:0000313" key="5">
    <source>
        <dbReference type="Proteomes" id="UP000245865"/>
    </source>
</evidence>
<evidence type="ECO:0000259" key="3">
    <source>
        <dbReference type="SMART" id="SM00559"/>
    </source>
</evidence>
<keyword evidence="2" id="KW-0234">DNA repair</keyword>
<dbReference type="Pfam" id="PF02735">
    <property type="entry name" value="Ku"/>
    <property type="match status" value="1"/>
</dbReference>
<dbReference type="CDD" id="cd00789">
    <property type="entry name" value="KU_like"/>
    <property type="match status" value="1"/>
</dbReference>
<dbReference type="PANTHER" id="PTHR41251">
    <property type="entry name" value="NON-HOMOLOGOUS END JOINING PROTEIN KU"/>
    <property type="match status" value="1"/>
</dbReference>
<comment type="caution">
    <text evidence="4">The sequence shown here is derived from an EMBL/GenBank/DDBJ whole genome shotgun (WGS) entry which is preliminary data.</text>
</comment>
<evidence type="ECO:0000256" key="2">
    <source>
        <dbReference type="HAMAP-Rule" id="MF_01875"/>
    </source>
</evidence>
<dbReference type="GO" id="GO:0006303">
    <property type="term" value="P:double-strand break repair via nonhomologous end joining"/>
    <property type="evidence" value="ECO:0007669"/>
    <property type="project" value="UniProtKB-UniRule"/>
</dbReference>
<dbReference type="SUPFAM" id="SSF100939">
    <property type="entry name" value="SPOC domain-like"/>
    <property type="match status" value="1"/>
</dbReference>
<dbReference type="GO" id="GO:0006310">
    <property type="term" value="P:DNA recombination"/>
    <property type="evidence" value="ECO:0007669"/>
    <property type="project" value="UniProtKB-KW"/>
</dbReference>
<gene>
    <name evidence="2" type="primary">ku</name>
    <name evidence="4" type="ORF">DKP76_18585</name>
</gene>
<dbReference type="InterPro" id="IPR006164">
    <property type="entry name" value="DNA_bd_Ku70/Ku80"/>
</dbReference>
<dbReference type="HAMAP" id="MF_01875">
    <property type="entry name" value="Prokaryotic_Ku"/>
    <property type="match status" value="1"/>
</dbReference>
<dbReference type="Proteomes" id="UP000245865">
    <property type="component" value="Unassembled WGS sequence"/>
</dbReference>
<accession>A0A316J2U4</accession>
<keyword evidence="2" id="KW-0233">DNA recombination</keyword>
<protein>
    <recommendedName>
        <fullName evidence="2">Non-homologous end joining protein Ku</fullName>
    </recommendedName>
</protein>
<comment type="function">
    <text evidence="2">With LigD forms a non-homologous end joining (NHEJ) DNA repair enzyme, which repairs dsDNA breaks with reduced fidelity. Binds linear dsDNA with 5'- and 3'- overhangs but not closed circular dsDNA nor ssDNA. Recruits and stimulates the ligase activity of LigD.</text>
</comment>